<evidence type="ECO:0008006" key="3">
    <source>
        <dbReference type="Google" id="ProtNLM"/>
    </source>
</evidence>
<protein>
    <recommendedName>
        <fullName evidence="3">Protein kinase domain-containing protein</fullName>
    </recommendedName>
</protein>
<reference evidence="1 2" key="1">
    <citation type="submission" date="2019-03" db="EMBL/GenBank/DDBJ databases">
        <title>Draft genome sequence of Xylaria hypoxylon DSM 108379, a ubiquitous saprotrophic-parasitic fungi on hardwood.</title>
        <authorList>
            <person name="Buettner E."/>
            <person name="Leonhardt S."/>
            <person name="Gebauer A.M."/>
            <person name="Liers C."/>
            <person name="Hofrichter M."/>
            <person name="Kellner H."/>
        </authorList>
    </citation>
    <scope>NUCLEOTIDE SEQUENCE [LARGE SCALE GENOMIC DNA]</scope>
    <source>
        <strain evidence="1 2">DSM 108379</strain>
    </source>
</reference>
<dbReference type="Proteomes" id="UP000297716">
    <property type="component" value="Unassembled WGS sequence"/>
</dbReference>
<dbReference type="SUPFAM" id="SSF56112">
    <property type="entry name" value="Protein kinase-like (PK-like)"/>
    <property type="match status" value="1"/>
</dbReference>
<comment type="caution">
    <text evidence="1">The sequence shown here is derived from an EMBL/GenBank/DDBJ whole genome shotgun (WGS) entry which is preliminary data.</text>
</comment>
<dbReference type="InterPro" id="IPR025213">
    <property type="entry name" value="Sim4_Fta2"/>
</dbReference>
<sequence>MATNVAENRRLLSAPQLPECDGPKLKAFPHKNSRITWIEWINQECAQYGSGGQGYVFKVEINSRIYALKVFKFFKPSTYRNTLGPIRGGNVTDLELGFQTDPFYAECRAYAQIEARRESQGLKRKDIADCYGFLALTKADEEVLGEYGIDLWDDIPADDVYRKTSKGSPVRALVKEYIGEDVDMDEKTRKRMLAGIKWMNRNGILTNDVRAENFKGGYLLDFGLSWTKPHCLWRNTSRYRMSAVLTVDLRMFEEMIDEMGLGIRRSPRLLYQ</sequence>
<dbReference type="Pfam" id="PF13095">
    <property type="entry name" value="FTA2"/>
    <property type="match status" value="1"/>
</dbReference>
<keyword evidence="2" id="KW-1185">Reference proteome</keyword>
<dbReference type="EMBL" id="SKBN01000473">
    <property type="protein sequence ID" value="TGJ77136.1"/>
    <property type="molecule type" value="Genomic_DNA"/>
</dbReference>
<evidence type="ECO:0000313" key="2">
    <source>
        <dbReference type="Proteomes" id="UP000297716"/>
    </source>
</evidence>
<dbReference type="OrthoDB" id="3432781at2759"/>
<gene>
    <name evidence="1" type="ORF">E0Z10_g10746</name>
</gene>
<dbReference type="STRING" id="37992.A0A4Z0YHL5"/>
<dbReference type="InterPro" id="IPR011009">
    <property type="entry name" value="Kinase-like_dom_sf"/>
</dbReference>
<name>A0A4Z0YHL5_9PEZI</name>
<organism evidence="1 2">
    <name type="scientific">Xylaria hypoxylon</name>
    <dbReference type="NCBI Taxonomy" id="37992"/>
    <lineage>
        <taxon>Eukaryota</taxon>
        <taxon>Fungi</taxon>
        <taxon>Dikarya</taxon>
        <taxon>Ascomycota</taxon>
        <taxon>Pezizomycotina</taxon>
        <taxon>Sordariomycetes</taxon>
        <taxon>Xylariomycetidae</taxon>
        <taxon>Xylariales</taxon>
        <taxon>Xylariaceae</taxon>
        <taxon>Xylaria</taxon>
    </lineage>
</organism>
<proteinExistence type="predicted"/>
<accession>A0A4Z0YHL5</accession>
<evidence type="ECO:0000313" key="1">
    <source>
        <dbReference type="EMBL" id="TGJ77136.1"/>
    </source>
</evidence>
<dbReference type="AlphaFoldDB" id="A0A4Z0YHL5"/>